<sequence>MQGMMAGHKNAYDCIKAFSETDFTEDLKKFDIPTLVVHGDADQVVPFEAAGIASAKLVKGSQLKVYPGAPHGLTDTHKDQLNADLLAFLKG</sequence>
<dbReference type="InterPro" id="IPR029058">
    <property type="entry name" value="AB_hydrolase_fold"/>
</dbReference>
<dbReference type="InterPro" id="IPR050471">
    <property type="entry name" value="AB_hydrolase"/>
</dbReference>
<feature type="domain" description="Serine aminopeptidase S33" evidence="1">
    <location>
        <begin position="22"/>
        <end position="73"/>
    </location>
</feature>
<reference evidence="2 3" key="1">
    <citation type="journal article" date="2012" name="J. Bacteriol.">
        <title>Genome sequence of cold-adapted Pseudomonas mandelii strain JR-1.</title>
        <authorList>
            <person name="Jang S.H."/>
            <person name="Kim J."/>
            <person name="Kim J."/>
            <person name="Hong S."/>
            <person name="Lee C."/>
        </authorList>
    </citation>
    <scope>NUCLEOTIDE SEQUENCE [LARGE SCALE GENOMIC DNA]</scope>
    <source>
        <strain evidence="2 3">JR-1</strain>
    </source>
</reference>
<protein>
    <recommendedName>
        <fullName evidence="1">Serine aminopeptidase S33 domain-containing protein</fullName>
    </recommendedName>
</protein>
<name>A0A024EJ81_9PSED</name>
<dbReference type="KEGG" id="pman:OU5_5773"/>
<dbReference type="HOGENOM" id="CLU_189864_0_0_6"/>
<evidence type="ECO:0000259" key="1">
    <source>
        <dbReference type="Pfam" id="PF12146"/>
    </source>
</evidence>
<dbReference type="SUPFAM" id="SSF53474">
    <property type="entry name" value="alpha/beta-Hydrolases"/>
    <property type="match status" value="1"/>
</dbReference>
<dbReference type="GO" id="GO:0008236">
    <property type="term" value="F:serine-type peptidase activity"/>
    <property type="evidence" value="ECO:0007669"/>
    <property type="project" value="InterPro"/>
</dbReference>
<dbReference type="AlphaFoldDB" id="A0A024EJ81"/>
<dbReference type="PANTHER" id="PTHR43433:SF3">
    <property type="entry name" value="NON-HEME CHLOROPEROXIDASE"/>
    <property type="match status" value="1"/>
</dbReference>
<dbReference type="GO" id="GO:0006508">
    <property type="term" value="P:proteolysis"/>
    <property type="evidence" value="ECO:0007669"/>
    <property type="project" value="InterPro"/>
</dbReference>
<organism evidence="2 3">
    <name type="scientific">Pseudomonas mandelii JR-1</name>
    <dbReference type="NCBI Taxonomy" id="1147786"/>
    <lineage>
        <taxon>Bacteria</taxon>
        <taxon>Pseudomonadati</taxon>
        <taxon>Pseudomonadota</taxon>
        <taxon>Gammaproteobacteria</taxon>
        <taxon>Pseudomonadales</taxon>
        <taxon>Pseudomonadaceae</taxon>
        <taxon>Pseudomonas</taxon>
    </lineage>
</organism>
<accession>A0A024EJ81</accession>
<dbReference type="Pfam" id="PF12146">
    <property type="entry name" value="Hydrolase_4"/>
    <property type="match status" value="1"/>
</dbReference>
<dbReference type="Proteomes" id="UP000026913">
    <property type="component" value="Chromosome"/>
</dbReference>
<gene>
    <name evidence="2" type="ORF">OU5_5773</name>
</gene>
<dbReference type="PANTHER" id="PTHR43433">
    <property type="entry name" value="HYDROLASE, ALPHA/BETA FOLD FAMILY PROTEIN"/>
    <property type="match status" value="1"/>
</dbReference>
<dbReference type="Gene3D" id="3.40.50.1820">
    <property type="entry name" value="alpha/beta hydrolase"/>
    <property type="match status" value="1"/>
</dbReference>
<dbReference type="EMBL" id="CP005960">
    <property type="protein sequence ID" value="AHZ72852.1"/>
    <property type="molecule type" value="Genomic_DNA"/>
</dbReference>
<evidence type="ECO:0000313" key="3">
    <source>
        <dbReference type="Proteomes" id="UP000026913"/>
    </source>
</evidence>
<dbReference type="InterPro" id="IPR022742">
    <property type="entry name" value="Hydrolase_4"/>
</dbReference>
<proteinExistence type="predicted"/>
<evidence type="ECO:0000313" key="2">
    <source>
        <dbReference type="EMBL" id="AHZ72852.1"/>
    </source>
</evidence>